<proteinExistence type="predicted"/>
<keyword evidence="2" id="KW-0472">Membrane</keyword>
<accession>K6VJW0</accession>
<evidence type="ECO:0000256" key="1">
    <source>
        <dbReference type="SAM" id="MobiDB-lite"/>
    </source>
</evidence>
<dbReference type="AlphaFoldDB" id="K6VJW0"/>
<gene>
    <name evidence="3" type="ORF">PCYB_004660</name>
</gene>
<keyword evidence="2" id="KW-1133">Transmembrane helix</keyword>
<reference evidence="3 4" key="1">
    <citation type="journal article" date="2012" name="Nat. Genet.">
        <title>Plasmodium cynomolgi genome sequences provide insight into Plasmodium vivax and the monkey malaria clade.</title>
        <authorList>
            <person name="Tachibana S."/>
            <person name="Sullivan S.A."/>
            <person name="Kawai S."/>
            <person name="Nakamura S."/>
            <person name="Kim H.R."/>
            <person name="Goto N."/>
            <person name="Arisue N."/>
            <person name="Palacpac N.M.Q."/>
            <person name="Honma H."/>
            <person name="Yagi M."/>
            <person name="Tougan T."/>
            <person name="Katakai Y."/>
            <person name="Kaneko O."/>
            <person name="Mita T."/>
            <person name="Kita K."/>
            <person name="Yasutomi Y."/>
            <person name="Sutton P.L."/>
            <person name="Shakhbatyan R."/>
            <person name="Horii T."/>
            <person name="Yasunaga T."/>
            <person name="Barnwell J.W."/>
            <person name="Escalante A.A."/>
            <person name="Carlton J.M."/>
            <person name="Tanabe K."/>
        </authorList>
    </citation>
    <scope>NUCLEOTIDE SEQUENCE [LARGE SCALE GENOMIC DNA]</scope>
    <source>
        <strain evidence="3 4">B</strain>
    </source>
</reference>
<dbReference type="GeneID" id="14696259"/>
<dbReference type="EMBL" id="DF157653">
    <property type="protein sequence ID" value="GAB69717.1"/>
    <property type="molecule type" value="Genomic_DNA"/>
</dbReference>
<dbReference type="KEGG" id="pcy:PCYB_004660"/>
<dbReference type="PhylomeDB" id="K6VJW0"/>
<dbReference type="Proteomes" id="UP000006319">
    <property type="component" value="Unassembled WGS sequence"/>
</dbReference>
<dbReference type="VEuPathDB" id="PlasmoDB:PCYB_004660"/>
<dbReference type="OrthoDB" id="387297at2759"/>
<keyword evidence="2" id="KW-0812">Transmembrane</keyword>
<keyword evidence="4" id="KW-1185">Reference proteome</keyword>
<feature type="compositionally biased region" description="Basic and acidic residues" evidence="1">
    <location>
        <begin position="262"/>
        <end position="275"/>
    </location>
</feature>
<dbReference type="InterPro" id="IPR008780">
    <property type="entry name" value="Plasmodium_Vir"/>
</dbReference>
<evidence type="ECO:0000313" key="3">
    <source>
        <dbReference type="EMBL" id="GAB69717.1"/>
    </source>
</evidence>
<protein>
    <submittedName>
        <fullName evidence="3">CYIR protein</fullName>
    </submittedName>
</protein>
<evidence type="ECO:0000313" key="4">
    <source>
        <dbReference type="Proteomes" id="UP000006319"/>
    </source>
</evidence>
<sequence length="329" mass="37776">MLSSPGSTDFAVIHILIHSYELLDIAELFKSSQKKLNSEKFYDAMDMVPADLHNYKEECNKIVIEEPNDQLISICKKYLRFLDKSDSWSGLFPIIDVSLLLNYWIYDNLTHIYGDGNTSKINIGFDFLVKIWEFFTSRNYKTYYAKCMPHLSMVNHEDWKKRKELYHYCVDYHNLSIMALAFDENCKYYKIIEEKKKLYDHFAELCDSKAGDCPDFYNKCRKYNPDTLLSTLTCDSNTVQANASHIENTKETSTYHSLGDAGHSHGPADGHEMERGAANSYAGGSPQRSVIGKKVAYSVLGAAPVLLTATMLYRVCIYFVNIYHHSTNL</sequence>
<name>K6VJW0_PLACD</name>
<feature type="transmembrane region" description="Helical" evidence="2">
    <location>
        <begin position="295"/>
        <end position="320"/>
    </location>
</feature>
<evidence type="ECO:0000256" key="2">
    <source>
        <dbReference type="SAM" id="Phobius"/>
    </source>
</evidence>
<feature type="region of interest" description="Disordered" evidence="1">
    <location>
        <begin position="254"/>
        <end position="287"/>
    </location>
</feature>
<dbReference type="Pfam" id="PF05795">
    <property type="entry name" value="Plasmodium_Vir"/>
    <property type="match status" value="1"/>
</dbReference>
<organism evidence="3 4">
    <name type="scientific">Plasmodium cynomolgi (strain B)</name>
    <dbReference type="NCBI Taxonomy" id="1120755"/>
    <lineage>
        <taxon>Eukaryota</taxon>
        <taxon>Sar</taxon>
        <taxon>Alveolata</taxon>
        <taxon>Apicomplexa</taxon>
        <taxon>Aconoidasida</taxon>
        <taxon>Haemosporida</taxon>
        <taxon>Plasmodiidae</taxon>
        <taxon>Plasmodium</taxon>
        <taxon>Plasmodium (Plasmodium)</taxon>
    </lineage>
</organism>
<dbReference type="RefSeq" id="XP_004227935.1">
    <property type="nucleotide sequence ID" value="XM_004227887.1"/>
</dbReference>